<name>A0A151H4F4_TOXGO</name>
<accession>A0A151H4F4</accession>
<organism evidence="1 2">
    <name type="scientific">Toxoplasma gondii TgCatPRC2</name>
    <dbReference type="NCBI Taxonomy" id="1130821"/>
    <lineage>
        <taxon>Eukaryota</taxon>
        <taxon>Sar</taxon>
        <taxon>Alveolata</taxon>
        <taxon>Apicomplexa</taxon>
        <taxon>Conoidasida</taxon>
        <taxon>Coccidia</taxon>
        <taxon>Eucoccidiorida</taxon>
        <taxon>Eimeriorina</taxon>
        <taxon>Sarcocystidae</taxon>
        <taxon>Toxoplasma</taxon>
    </lineage>
</organism>
<dbReference type="EMBL" id="AHZP02002363">
    <property type="protein sequence ID" value="KYK64248.1"/>
    <property type="molecule type" value="Genomic_DNA"/>
</dbReference>
<feature type="non-terminal residue" evidence="1">
    <location>
        <position position="1"/>
    </location>
</feature>
<feature type="non-terminal residue" evidence="1">
    <location>
        <position position="62"/>
    </location>
</feature>
<evidence type="ECO:0000313" key="1">
    <source>
        <dbReference type="EMBL" id="KYK64248.1"/>
    </source>
</evidence>
<evidence type="ECO:0000313" key="2">
    <source>
        <dbReference type="Proteomes" id="UP000075225"/>
    </source>
</evidence>
<gene>
    <name evidence="1" type="ORF">TGPRC2_235890B</name>
</gene>
<comment type="caution">
    <text evidence="1">The sequence shown here is derived from an EMBL/GenBank/DDBJ whole genome shotgun (WGS) entry which is preliminary data.</text>
</comment>
<dbReference type="VEuPathDB" id="ToxoDB:TGPRC2_235890B"/>
<dbReference type="AlphaFoldDB" id="A0A151H4F4"/>
<proteinExistence type="predicted"/>
<reference evidence="2" key="1">
    <citation type="submission" date="2016-03" db="EMBL/GenBank/DDBJ databases">
        <authorList>
            <person name="Sibley D."/>
            <person name="Venepally P."/>
            <person name="Karamycheva S."/>
            <person name="Hadjithomas M."/>
            <person name="Khan A."/>
            <person name="Brunk B."/>
            <person name="Roos D."/>
            <person name="Caler E."/>
            <person name="Lorenzi H."/>
        </authorList>
    </citation>
    <scope>NUCLEOTIDE SEQUENCE [LARGE SCALE GENOMIC DNA]</scope>
    <source>
        <strain evidence="2">TgCatPRC2</strain>
    </source>
</reference>
<dbReference type="Proteomes" id="UP000075225">
    <property type="component" value="Unassembled WGS sequence"/>
</dbReference>
<protein>
    <submittedName>
        <fullName evidence="1">Dual-specificity protein phosphatase</fullName>
    </submittedName>
</protein>
<sequence>TLPAGVVCGRTYRPTQQGGETCVCGWTISDEAAFLQHGVCGAADVDGRCSRDDWEAPLPHRT</sequence>